<comment type="caution">
    <text evidence="1">The sequence shown here is derived from an EMBL/GenBank/DDBJ whole genome shotgun (WGS) entry which is preliminary data.</text>
</comment>
<dbReference type="Proteomes" id="UP000316095">
    <property type="component" value="Unassembled WGS sequence"/>
</dbReference>
<dbReference type="Gene3D" id="3.30.160.250">
    <property type="match status" value="1"/>
</dbReference>
<dbReference type="AlphaFoldDB" id="A0A5C5XGX1"/>
<reference evidence="1 2" key="1">
    <citation type="submission" date="2019-02" db="EMBL/GenBank/DDBJ databases">
        <title>Deep-cultivation of Planctomycetes and their phenomic and genomic characterization uncovers novel biology.</title>
        <authorList>
            <person name="Wiegand S."/>
            <person name="Jogler M."/>
            <person name="Boedeker C."/>
            <person name="Pinto D."/>
            <person name="Vollmers J."/>
            <person name="Rivas-Marin E."/>
            <person name="Kohn T."/>
            <person name="Peeters S.H."/>
            <person name="Heuer A."/>
            <person name="Rast P."/>
            <person name="Oberbeckmann S."/>
            <person name="Bunk B."/>
            <person name="Jeske O."/>
            <person name="Meyerdierks A."/>
            <person name="Storesund J.E."/>
            <person name="Kallscheuer N."/>
            <person name="Luecker S."/>
            <person name="Lage O.M."/>
            <person name="Pohl T."/>
            <person name="Merkel B.J."/>
            <person name="Hornburger P."/>
            <person name="Mueller R.-W."/>
            <person name="Bruemmer F."/>
            <person name="Labrenz M."/>
            <person name="Spormann A.M."/>
            <person name="Op Den Camp H."/>
            <person name="Overmann J."/>
            <person name="Amann R."/>
            <person name="Jetten M.S.M."/>
            <person name="Mascher T."/>
            <person name="Medema M.H."/>
            <person name="Devos D.P."/>
            <person name="Kaster A.-K."/>
            <person name="Ovreas L."/>
            <person name="Rohde M."/>
            <person name="Galperin M.Y."/>
            <person name="Jogler C."/>
        </authorList>
    </citation>
    <scope>NUCLEOTIDE SEQUENCE [LARGE SCALE GENOMIC DNA]</scope>
    <source>
        <strain evidence="1 2">Pan54</strain>
    </source>
</reference>
<organism evidence="1 2">
    <name type="scientific">Rubinisphaera italica</name>
    <dbReference type="NCBI Taxonomy" id="2527969"/>
    <lineage>
        <taxon>Bacteria</taxon>
        <taxon>Pseudomonadati</taxon>
        <taxon>Planctomycetota</taxon>
        <taxon>Planctomycetia</taxon>
        <taxon>Planctomycetales</taxon>
        <taxon>Planctomycetaceae</taxon>
        <taxon>Rubinisphaera</taxon>
    </lineage>
</organism>
<dbReference type="SUPFAM" id="SSF143100">
    <property type="entry name" value="TTHA1013/TTHA0281-like"/>
    <property type="match status" value="1"/>
</dbReference>
<protein>
    <submittedName>
        <fullName evidence="1">Uncharacterized protein</fullName>
    </submittedName>
</protein>
<evidence type="ECO:0000313" key="1">
    <source>
        <dbReference type="EMBL" id="TWT62230.1"/>
    </source>
</evidence>
<gene>
    <name evidence="1" type="ORF">Pan54_29710</name>
</gene>
<keyword evidence="2" id="KW-1185">Reference proteome</keyword>
<dbReference type="InterPro" id="IPR035069">
    <property type="entry name" value="TTHA1013/TTHA0281-like"/>
</dbReference>
<proteinExistence type="predicted"/>
<evidence type="ECO:0000313" key="2">
    <source>
        <dbReference type="Proteomes" id="UP000316095"/>
    </source>
</evidence>
<dbReference type="RefSeq" id="WP_146504113.1">
    <property type="nucleotide sequence ID" value="NZ_SJPG01000001.1"/>
</dbReference>
<name>A0A5C5XGX1_9PLAN</name>
<accession>A0A5C5XGX1</accession>
<sequence length="107" mass="12102">MTGSILINREQRPIELTDWEPVHAFRCHVAIEKDADDLFSVIVLNLSGAGSSGPNEEVALERTKESVLGLLEYYDENGIDIPWLMPKEYESQIPDNCKLKWILVDGD</sequence>
<dbReference type="EMBL" id="SJPG01000001">
    <property type="protein sequence ID" value="TWT62230.1"/>
    <property type="molecule type" value="Genomic_DNA"/>
</dbReference>